<keyword evidence="2" id="KW-1185">Reference proteome</keyword>
<sequence length="52" mass="6329">MGQLDEDICRICVEPVRFYSMYNRQKCYFCSPLCHQEYNSRQVNIVNEEQTF</sequence>
<evidence type="ECO:0000313" key="2">
    <source>
        <dbReference type="Proteomes" id="UP001152320"/>
    </source>
</evidence>
<evidence type="ECO:0000313" key="1">
    <source>
        <dbReference type="EMBL" id="KAJ8040377.1"/>
    </source>
</evidence>
<reference evidence="1" key="1">
    <citation type="submission" date="2021-10" db="EMBL/GenBank/DDBJ databases">
        <title>Tropical sea cucumber genome reveals ecological adaptation and Cuvierian tubules defense mechanism.</title>
        <authorList>
            <person name="Chen T."/>
        </authorList>
    </citation>
    <scope>NUCLEOTIDE SEQUENCE</scope>
    <source>
        <strain evidence="1">Nanhai2018</strain>
        <tissue evidence="1">Muscle</tissue>
    </source>
</reference>
<protein>
    <submittedName>
        <fullName evidence="1">Uncharacterized protein</fullName>
    </submittedName>
</protein>
<dbReference type="Proteomes" id="UP001152320">
    <property type="component" value="Chromosome 6"/>
</dbReference>
<dbReference type="AlphaFoldDB" id="A0A9Q1H933"/>
<name>A0A9Q1H933_HOLLE</name>
<comment type="caution">
    <text evidence="1">The sequence shown here is derived from an EMBL/GenBank/DDBJ whole genome shotgun (WGS) entry which is preliminary data.</text>
</comment>
<proteinExistence type="predicted"/>
<dbReference type="EMBL" id="JAIZAY010000006">
    <property type="protein sequence ID" value="KAJ8040377.1"/>
    <property type="molecule type" value="Genomic_DNA"/>
</dbReference>
<organism evidence="1 2">
    <name type="scientific">Holothuria leucospilota</name>
    <name type="common">Black long sea cucumber</name>
    <name type="synonym">Mertensiothuria leucospilota</name>
    <dbReference type="NCBI Taxonomy" id="206669"/>
    <lineage>
        <taxon>Eukaryota</taxon>
        <taxon>Metazoa</taxon>
        <taxon>Echinodermata</taxon>
        <taxon>Eleutherozoa</taxon>
        <taxon>Echinozoa</taxon>
        <taxon>Holothuroidea</taxon>
        <taxon>Aspidochirotacea</taxon>
        <taxon>Aspidochirotida</taxon>
        <taxon>Holothuriidae</taxon>
        <taxon>Holothuria</taxon>
    </lineage>
</organism>
<dbReference type="OrthoDB" id="3838338at2759"/>
<gene>
    <name evidence="1" type="ORF">HOLleu_14647</name>
</gene>
<accession>A0A9Q1H933</accession>